<dbReference type="RefSeq" id="WP_204199014.1">
    <property type="nucleotide sequence ID" value="NZ_JAFEMC010000003.1"/>
</dbReference>
<name>A0ABS2D7I5_9SPHN</name>
<evidence type="ECO:0000259" key="7">
    <source>
        <dbReference type="Pfam" id="PF08511"/>
    </source>
</evidence>
<comment type="pathway">
    <text evidence="1">Cofactor biosynthesis; ubiquinone biosynthesis.</text>
</comment>
<accession>A0ABS2D7I5</accession>
<dbReference type="InterPro" id="IPR013718">
    <property type="entry name" value="COQ9_C"/>
</dbReference>
<protein>
    <submittedName>
        <fullName evidence="8">COQ9 family protein</fullName>
    </submittedName>
</protein>
<dbReference type="Gene3D" id="1.10.357.10">
    <property type="entry name" value="Tetracycline Repressor, domain 2"/>
    <property type="match status" value="1"/>
</dbReference>
<comment type="similarity">
    <text evidence="2">Belongs to the COQ9 family.</text>
</comment>
<gene>
    <name evidence="8" type="ORF">ILT43_11005</name>
</gene>
<evidence type="ECO:0000256" key="6">
    <source>
        <dbReference type="ARBA" id="ARBA00058104"/>
    </source>
</evidence>
<dbReference type="Pfam" id="PF08511">
    <property type="entry name" value="COQ9"/>
    <property type="match status" value="1"/>
</dbReference>
<dbReference type="Proteomes" id="UP000763641">
    <property type="component" value="Unassembled WGS sequence"/>
</dbReference>
<comment type="caution">
    <text evidence="8">The sequence shown here is derived from an EMBL/GenBank/DDBJ whole genome shotgun (WGS) entry which is preliminary data.</text>
</comment>
<dbReference type="NCBIfam" id="TIGR02396">
    <property type="entry name" value="diverge_rpsU"/>
    <property type="match status" value="1"/>
</dbReference>
<evidence type="ECO:0000256" key="5">
    <source>
        <dbReference type="ARBA" id="ARBA00023121"/>
    </source>
</evidence>
<comment type="function">
    <text evidence="6">Membrane-associated protein that warps the membrane surface to access and bind aromatic isoprenes with high specificity, including ubiquinone (CoQ) isoprene intermediates and presents them directly to COQ7, therefore facilitating the COQ7-mediated hydroxylase step. Participates in the biosynthesis of coenzyme Q, also named ubiquinone, an essential lipid-soluble electron transporter for aerobic cellular respiration.</text>
</comment>
<keyword evidence="4" id="KW-0809">Transit peptide</keyword>
<evidence type="ECO:0000313" key="9">
    <source>
        <dbReference type="Proteomes" id="UP000763641"/>
    </source>
</evidence>
<keyword evidence="5" id="KW-0446">Lipid-binding</keyword>
<feature type="domain" description="COQ9 C-terminal" evidence="7">
    <location>
        <begin position="135"/>
        <end position="205"/>
    </location>
</feature>
<evidence type="ECO:0000256" key="3">
    <source>
        <dbReference type="ARBA" id="ARBA00022688"/>
    </source>
</evidence>
<dbReference type="PANTHER" id="PTHR21427">
    <property type="entry name" value="UBIQUINONE BIOSYNTHESIS PROTEIN COQ9, MITOCHONDRIAL"/>
    <property type="match status" value="1"/>
</dbReference>
<keyword evidence="3" id="KW-0831">Ubiquinone biosynthesis</keyword>
<dbReference type="EMBL" id="JAFEMC010000003">
    <property type="protein sequence ID" value="MBM6576904.1"/>
    <property type="molecule type" value="Genomic_DNA"/>
</dbReference>
<evidence type="ECO:0000313" key="8">
    <source>
        <dbReference type="EMBL" id="MBM6576904.1"/>
    </source>
</evidence>
<evidence type="ECO:0000256" key="4">
    <source>
        <dbReference type="ARBA" id="ARBA00022946"/>
    </source>
</evidence>
<evidence type="ECO:0000256" key="2">
    <source>
        <dbReference type="ARBA" id="ARBA00010766"/>
    </source>
</evidence>
<proteinExistence type="inferred from homology"/>
<reference evidence="8 9" key="1">
    <citation type="submission" date="2020-12" db="EMBL/GenBank/DDBJ databases">
        <title>Sphingomonas sp.</title>
        <authorList>
            <person name="Kim M.K."/>
        </authorList>
    </citation>
    <scope>NUCLEOTIDE SEQUENCE [LARGE SCALE GENOMIC DNA]</scope>
    <source>
        <strain evidence="8 9">BT552</strain>
    </source>
</reference>
<keyword evidence="9" id="KW-1185">Reference proteome</keyword>
<dbReference type="InterPro" id="IPR012762">
    <property type="entry name" value="Ubiq_biosynth_COQ9"/>
</dbReference>
<sequence>MIADPTTLEPHAAPADPTLDELRLELAPAIAANAAFDGWSEAALAMAAEGNGVDPDIATLAFAGDRGVSAVEMIDAWFATIDRRMAEMLPPEALATMKIRARIAALVEARLTILAPDREALRRALTILAMPQNVARAAKLGWRSVDAIWRLAGDTATDYNHYTKRTILLGVYGATVTVFLNDESEGHADTRAFLDRRIDGIMRFEKAKAGFLKRTEHRPSLSRFIGRLRYPAV</sequence>
<evidence type="ECO:0000256" key="1">
    <source>
        <dbReference type="ARBA" id="ARBA00004749"/>
    </source>
</evidence>
<organism evidence="8 9">
    <name type="scientific">Sphingomonas longa</name>
    <dbReference type="NCBI Taxonomy" id="2778730"/>
    <lineage>
        <taxon>Bacteria</taxon>
        <taxon>Pseudomonadati</taxon>
        <taxon>Pseudomonadota</taxon>
        <taxon>Alphaproteobacteria</taxon>
        <taxon>Sphingomonadales</taxon>
        <taxon>Sphingomonadaceae</taxon>
        <taxon>Sphingomonas</taxon>
    </lineage>
</organism>
<dbReference type="PANTHER" id="PTHR21427:SF19">
    <property type="entry name" value="UBIQUINONE BIOSYNTHESIS PROTEIN COQ9, MITOCHONDRIAL"/>
    <property type="match status" value="1"/>
</dbReference>